<dbReference type="EMBL" id="JAROCC010000001">
    <property type="protein sequence ID" value="MDN4606229.1"/>
    <property type="molecule type" value="Genomic_DNA"/>
</dbReference>
<proteinExistence type="predicted"/>
<feature type="domain" description="Sigma factor regulator N-terminal" evidence="3">
    <location>
        <begin position="10"/>
        <end position="100"/>
    </location>
</feature>
<feature type="domain" description="Sigma factor regulator C-terminal" evidence="2">
    <location>
        <begin position="158"/>
        <end position="324"/>
    </location>
</feature>
<accession>A0ABT8JMC7</accession>
<protein>
    <submittedName>
        <fullName evidence="4">Anti sigma factor C-terminal domain-containing protein</fullName>
    </submittedName>
</protein>
<evidence type="ECO:0000313" key="4">
    <source>
        <dbReference type="EMBL" id="MDN4606229.1"/>
    </source>
</evidence>
<dbReference type="Pfam" id="PF13791">
    <property type="entry name" value="Sigma_reg_C"/>
    <property type="match status" value="1"/>
</dbReference>
<sequence length="335" mass="38570">MTEWNKDLEKRILTKSRFTLTFRILRILLVIFLINCGYMFLINFIAEKLNMTKENAYYTKLATEWTVPNVRGDFQFEKEELTVFGTQKLSYNLLKRVGNGEKVIGQATVMNRLASPSTFSLSHPGQKQLSEFSFSLPIDPHTGRKLEGNAWSNVWGTLSMLPEGTVGELAFSTTSFMESKELIDFLGKYDLHVLWMPLYTGEFVDYEPYVSTRGGDNSLMVPHFGLTGGNDRSESFHESYRILWLNEESLSESEELMLKNMEDLLTNKSKSYYEQFLGLGHLEEKYEYLKNNGFIVYGAVVTGPVKELLKLQDVSFIQGEQLGEVELWNWKPDNK</sequence>
<comment type="caution">
    <text evidence="4">The sequence shown here is derived from an EMBL/GenBank/DDBJ whole genome shotgun (WGS) entry which is preliminary data.</text>
</comment>
<gene>
    <name evidence="4" type="ORF">P5G49_01885</name>
</gene>
<feature type="transmembrane region" description="Helical" evidence="1">
    <location>
        <begin position="20"/>
        <end position="41"/>
    </location>
</feature>
<evidence type="ECO:0000259" key="3">
    <source>
        <dbReference type="Pfam" id="PF13800"/>
    </source>
</evidence>
<dbReference type="InterPro" id="IPR025672">
    <property type="entry name" value="Sigma_reg_C_dom"/>
</dbReference>
<name>A0ABT8JMC7_9BACL</name>
<evidence type="ECO:0000256" key="1">
    <source>
        <dbReference type="SAM" id="Phobius"/>
    </source>
</evidence>
<evidence type="ECO:0000313" key="5">
    <source>
        <dbReference type="Proteomes" id="UP001175097"/>
    </source>
</evidence>
<keyword evidence="1" id="KW-0812">Transmembrane</keyword>
<dbReference type="Pfam" id="PF13800">
    <property type="entry name" value="Sigma_reg_N"/>
    <property type="match status" value="1"/>
</dbReference>
<dbReference type="RefSeq" id="WP_301241769.1">
    <property type="nucleotide sequence ID" value="NZ_JAROCC010000001.1"/>
</dbReference>
<dbReference type="Proteomes" id="UP001175097">
    <property type="component" value="Unassembled WGS sequence"/>
</dbReference>
<dbReference type="InterPro" id="IPR029101">
    <property type="entry name" value="Sigma_reg_N"/>
</dbReference>
<organism evidence="4 5">
    <name type="scientific">Sporosarcina highlanderae</name>
    <dbReference type="NCBI Taxonomy" id="3035916"/>
    <lineage>
        <taxon>Bacteria</taxon>
        <taxon>Bacillati</taxon>
        <taxon>Bacillota</taxon>
        <taxon>Bacilli</taxon>
        <taxon>Bacillales</taxon>
        <taxon>Caryophanaceae</taxon>
        <taxon>Sporosarcina</taxon>
    </lineage>
</organism>
<keyword evidence="1" id="KW-0472">Membrane</keyword>
<evidence type="ECO:0000259" key="2">
    <source>
        <dbReference type="Pfam" id="PF13791"/>
    </source>
</evidence>
<keyword evidence="1" id="KW-1133">Transmembrane helix</keyword>
<keyword evidence="5" id="KW-1185">Reference proteome</keyword>
<reference evidence="4" key="1">
    <citation type="submission" date="2023-03" db="EMBL/GenBank/DDBJ databases">
        <title>MT1 and MT2 Draft Genomes of Novel Species.</title>
        <authorList>
            <person name="Venkateswaran K."/>
        </authorList>
    </citation>
    <scope>NUCLEOTIDE SEQUENCE</scope>
    <source>
        <strain evidence="4">F6_3S_P_2</strain>
    </source>
</reference>